<reference evidence="3" key="1">
    <citation type="submission" date="2022-11" db="UniProtKB">
        <authorList>
            <consortium name="WormBaseParasite"/>
        </authorList>
    </citation>
    <scope>IDENTIFICATION</scope>
</reference>
<evidence type="ECO:0000313" key="2">
    <source>
        <dbReference type="Proteomes" id="UP000887574"/>
    </source>
</evidence>
<proteinExistence type="predicted"/>
<evidence type="ECO:0000256" key="1">
    <source>
        <dbReference type="SAM" id="MobiDB-lite"/>
    </source>
</evidence>
<dbReference type="AlphaFoldDB" id="A0A915EUC5"/>
<feature type="region of interest" description="Disordered" evidence="1">
    <location>
        <begin position="1"/>
        <end position="44"/>
    </location>
</feature>
<dbReference type="WBParaSite" id="jg9075">
    <property type="protein sequence ID" value="jg9075"/>
    <property type="gene ID" value="jg9075"/>
</dbReference>
<evidence type="ECO:0000313" key="3">
    <source>
        <dbReference type="WBParaSite" id="jg9075"/>
    </source>
</evidence>
<name>A0A915EUC5_9BILA</name>
<protein>
    <submittedName>
        <fullName evidence="3">Uncharacterized protein</fullName>
    </submittedName>
</protein>
<feature type="compositionally biased region" description="Polar residues" evidence="1">
    <location>
        <begin position="18"/>
        <end position="29"/>
    </location>
</feature>
<dbReference type="Proteomes" id="UP000887574">
    <property type="component" value="Unplaced"/>
</dbReference>
<accession>A0A915EUC5</accession>
<organism evidence="2 3">
    <name type="scientific">Ditylenchus dipsaci</name>
    <dbReference type="NCBI Taxonomy" id="166011"/>
    <lineage>
        <taxon>Eukaryota</taxon>
        <taxon>Metazoa</taxon>
        <taxon>Ecdysozoa</taxon>
        <taxon>Nematoda</taxon>
        <taxon>Chromadorea</taxon>
        <taxon>Rhabditida</taxon>
        <taxon>Tylenchina</taxon>
        <taxon>Tylenchomorpha</taxon>
        <taxon>Sphaerularioidea</taxon>
        <taxon>Anguinidae</taxon>
        <taxon>Anguininae</taxon>
        <taxon>Ditylenchus</taxon>
    </lineage>
</organism>
<keyword evidence="2" id="KW-1185">Reference proteome</keyword>
<sequence>MSRGRVFLNPLPLPDYSDYSSSATGSTTDSEGHGGFSFSRDFRGSRNNETSAKLHHIHNASAAGWAPRSGGLKARKVLLSAEEVLMAISKELRSAIRPLLIPHRCLQLREIVGKADQ</sequence>